<reference evidence="1" key="1">
    <citation type="submission" date="2023-01" db="EMBL/GenBank/DDBJ databases">
        <title>Metagenome sequencing of chrysophaentin producing Chrysophaeum taylorii.</title>
        <authorList>
            <person name="Davison J."/>
            <person name="Bewley C."/>
        </authorList>
    </citation>
    <scope>NUCLEOTIDE SEQUENCE</scope>
    <source>
        <strain evidence="1">NIES-1699</strain>
    </source>
</reference>
<accession>A0AAD7UI27</accession>
<dbReference type="Proteomes" id="UP001230188">
    <property type="component" value="Unassembled WGS sequence"/>
</dbReference>
<dbReference type="EMBL" id="JAQMWT010000288">
    <property type="protein sequence ID" value="KAJ8606214.1"/>
    <property type="molecule type" value="Genomic_DNA"/>
</dbReference>
<dbReference type="Pfam" id="PF13030">
    <property type="entry name" value="DUF3891"/>
    <property type="match status" value="1"/>
</dbReference>
<dbReference type="AlphaFoldDB" id="A0AAD7UI27"/>
<evidence type="ECO:0000313" key="1">
    <source>
        <dbReference type="EMBL" id="KAJ8606214.1"/>
    </source>
</evidence>
<dbReference type="InterPro" id="IPR024992">
    <property type="entry name" value="DUF3891"/>
</dbReference>
<proteinExistence type="predicted"/>
<keyword evidence="2" id="KW-1185">Reference proteome</keyword>
<gene>
    <name evidence="1" type="ORF">CTAYLR_010498</name>
</gene>
<evidence type="ECO:0000313" key="2">
    <source>
        <dbReference type="Proteomes" id="UP001230188"/>
    </source>
</evidence>
<protein>
    <submittedName>
        <fullName evidence="1">Uncharacterized protein</fullName>
    </submittedName>
</protein>
<sequence length="200" mass="23071">MHDSSWRDEDESPLFDVARGRFFDFASYPPDARVRFYSAGIDALESIGAAVAALTSMHYLRLMGRAAPEKFRRAELARQHRLRSSQRVVNTDLEYLRFLDTFSLFVCMTSPAVEEHPLWLKNREDDKSVLQTPNQGSLTMRWTAADRLAVFPFPFDTVGNFEYTIPVVHLPRTTYPNRDAALADYRAPSNRTSWTVFIER</sequence>
<name>A0AAD7UI27_9STRA</name>
<organism evidence="1 2">
    <name type="scientific">Chrysophaeum taylorii</name>
    <dbReference type="NCBI Taxonomy" id="2483200"/>
    <lineage>
        <taxon>Eukaryota</taxon>
        <taxon>Sar</taxon>
        <taxon>Stramenopiles</taxon>
        <taxon>Ochrophyta</taxon>
        <taxon>Pelagophyceae</taxon>
        <taxon>Pelagomonadales</taxon>
        <taxon>Pelagomonadaceae</taxon>
        <taxon>Chrysophaeum</taxon>
    </lineage>
</organism>
<comment type="caution">
    <text evidence="1">The sequence shown here is derived from an EMBL/GenBank/DDBJ whole genome shotgun (WGS) entry which is preliminary data.</text>
</comment>